<dbReference type="Gene3D" id="3.60.10.10">
    <property type="entry name" value="Endonuclease/exonuclease/phosphatase"/>
    <property type="match status" value="1"/>
</dbReference>
<proteinExistence type="predicted"/>
<dbReference type="AlphaFoldDB" id="A0A5E4QH49"/>
<name>A0A5E4QH49_9NEOP</name>
<evidence type="ECO:0000313" key="1">
    <source>
        <dbReference type="EMBL" id="VVC96813.1"/>
    </source>
</evidence>
<dbReference type="Proteomes" id="UP000324832">
    <property type="component" value="Unassembled WGS sequence"/>
</dbReference>
<organism evidence="1 2">
    <name type="scientific">Leptidea sinapis</name>
    <dbReference type="NCBI Taxonomy" id="189913"/>
    <lineage>
        <taxon>Eukaryota</taxon>
        <taxon>Metazoa</taxon>
        <taxon>Ecdysozoa</taxon>
        <taxon>Arthropoda</taxon>
        <taxon>Hexapoda</taxon>
        <taxon>Insecta</taxon>
        <taxon>Pterygota</taxon>
        <taxon>Neoptera</taxon>
        <taxon>Endopterygota</taxon>
        <taxon>Lepidoptera</taxon>
        <taxon>Glossata</taxon>
        <taxon>Ditrysia</taxon>
        <taxon>Papilionoidea</taxon>
        <taxon>Pieridae</taxon>
        <taxon>Dismorphiinae</taxon>
        <taxon>Leptidea</taxon>
    </lineage>
</organism>
<reference evidence="1 2" key="1">
    <citation type="submission" date="2017-07" db="EMBL/GenBank/DDBJ databases">
        <authorList>
            <person name="Talla V."/>
            <person name="Backstrom N."/>
        </authorList>
    </citation>
    <scope>NUCLEOTIDE SEQUENCE [LARGE SCALE GENOMIC DNA]</scope>
</reference>
<dbReference type="InterPro" id="IPR036691">
    <property type="entry name" value="Endo/exonu/phosph_ase_sf"/>
</dbReference>
<dbReference type="EMBL" id="FZQP02002890">
    <property type="protein sequence ID" value="VVC96813.1"/>
    <property type="molecule type" value="Genomic_DNA"/>
</dbReference>
<sequence>MECLSGKLPSPPLSIMKVNMKRGGNFDSGPIGLSQLDDTIVTTQFEQSNCDTSPREYNSKYTSIDLSKAEGSNSVQFQSTVSKHSTDDSVTRADRGIKRVATESSCTSSKPNGQLGATAQIRSYAGVAKVHNPKEGWTVVQKKSQKSKNRLIGKMGNVVVESDEKFRAADRKIPLFITNVHKDTEESDIIKYIENKTQENVSLEKISIKRQCEHDAYKLFVSQSKLPLYPDENRFYHELTQFCLEQEWICVDTELLGLRSETYTFISEAHRSKRWLDHCSTTKASLDSVSNVYVLYDVLRSDRFPLVVECNLIVLLPKKVCINTSLNEVYWGKRSLVQINTYERECHERLRLIDFPHGLQYCCDHNCNDSEHRNAITKLYSDIV</sequence>
<keyword evidence="2" id="KW-1185">Reference proteome</keyword>
<accession>A0A5E4QH49</accession>
<evidence type="ECO:0000313" key="2">
    <source>
        <dbReference type="Proteomes" id="UP000324832"/>
    </source>
</evidence>
<feature type="non-terminal residue" evidence="1">
    <location>
        <position position="384"/>
    </location>
</feature>
<protein>
    <submittedName>
        <fullName evidence="1">Uncharacterized protein</fullName>
    </submittedName>
</protein>
<gene>
    <name evidence="1" type="ORF">LSINAPIS_LOCUS8224</name>
</gene>